<name>A0A8S4MPJ6_BRALA</name>
<sequence length="217" mass="24137">MANSFHDYLLSELTSLAYQPIDLTLIKAPCHLVFAGPPGTGETSTAKAFADKKVRKALQTLPEIFKEFAPNHSAVGDAADHTFAWLLDRPADLSRHGPGRTSVLQPLDVGVNKALKDRMKGKWNAWMVDGPHEYTKMGNRRPPSKNLIFSWLAEAWGDIPEEIVKRSFRKAGISLSKDGTEDDAIYQSDNDLETDSESEDQSDFESDTEASFLRVQL</sequence>
<proteinExistence type="predicted"/>
<evidence type="ECO:0000313" key="3">
    <source>
        <dbReference type="EMBL" id="CAH1277641.1"/>
    </source>
</evidence>
<gene>
    <name evidence="3" type="primary">POGK</name>
    <name evidence="3" type="ORF">BLAG_LOCUS26375</name>
</gene>
<evidence type="ECO:0000259" key="2">
    <source>
        <dbReference type="Pfam" id="PF03184"/>
    </source>
</evidence>
<reference evidence="3" key="1">
    <citation type="submission" date="2022-01" db="EMBL/GenBank/DDBJ databases">
        <authorList>
            <person name="Braso-Vives M."/>
        </authorList>
    </citation>
    <scope>NUCLEOTIDE SEQUENCE</scope>
</reference>
<dbReference type="InterPro" id="IPR004875">
    <property type="entry name" value="DDE_SF_endonuclease_dom"/>
</dbReference>
<feature type="compositionally biased region" description="Acidic residues" evidence="1">
    <location>
        <begin position="180"/>
        <end position="208"/>
    </location>
</feature>
<dbReference type="AlphaFoldDB" id="A0A8S4MPJ6"/>
<dbReference type="OrthoDB" id="2162928at2759"/>
<feature type="region of interest" description="Disordered" evidence="1">
    <location>
        <begin position="179"/>
        <end position="217"/>
    </location>
</feature>
<evidence type="ECO:0000256" key="1">
    <source>
        <dbReference type="SAM" id="MobiDB-lite"/>
    </source>
</evidence>
<comment type="caution">
    <text evidence="3">The sequence shown here is derived from an EMBL/GenBank/DDBJ whole genome shotgun (WGS) entry which is preliminary data.</text>
</comment>
<dbReference type="Pfam" id="PF03184">
    <property type="entry name" value="DDE_1"/>
    <property type="match status" value="1"/>
</dbReference>
<dbReference type="EMBL" id="CAKMNS010000434">
    <property type="protein sequence ID" value="CAH1277641.1"/>
    <property type="molecule type" value="Genomic_DNA"/>
</dbReference>
<evidence type="ECO:0000313" key="4">
    <source>
        <dbReference type="Proteomes" id="UP000838412"/>
    </source>
</evidence>
<accession>A0A8S4MPJ6</accession>
<protein>
    <submittedName>
        <fullName evidence="3">POGK protein</fullName>
    </submittedName>
</protein>
<dbReference type="GO" id="GO:0003676">
    <property type="term" value="F:nucleic acid binding"/>
    <property type="evidence" value="ECO:0007669"/>
    <property type="project" value="InterPro"/>
</dbReference>
<keyword evidence="4" id="KW-1185">Reference proteome</keyword>
<dbReference type="Proteomes" id="UP000838412">
    <property type="component" value="Unassembled WGS sequence"/>
</dbReference>
<organism evidence="3 4">
    <name type="scientific">Branchiostoma lanceolatum</name>
    <name type="common">Common lancelet</name>
    <name type="synonym">Amphioxus lanceolatum</name>
    <dbReference type="NCBI Taxonomy" id="7740"/>
    <lineage>
        <taxon>Eukaryota</taxon>
        <taxon>Metazoa</taxon>
        <taxon>Chordata</taxon>
        <taxon>Cephalochordata</taxon>
        <taxon>Leptocardii</taxon>
        <taxon>Amphioxiformes</taxon>
        <taxon>Branchiostomatidae</taxon>
        <taxon>Branchiostoma</taxon>
    </lineage>
</organism>
<feature type="domain" description="DDE-1" evidence="2">
    <location>
        <begin position="100"/>
        <end position="168"/>
    </location>
</feature>